<evidence type="ECO:0000256" key="2">
    <source>
        <dbReference type="SAM" id="SignalP"/>
    </source>
</evidence>
<dbReference type="AlphaFoldDB" id="A0A9P8I044"/>
<keyword evidence="1" id="KW-0472">Membrane</keyword>
<keyword evidence="1" id="KW-1133">Transmembrane helix</keyword>
<evidence type="ECO:0000313" key="4">
    <source>
        <dbReference type="Proteomes" id="UP000698800"/>
    </source>
</evidence>
<reference evidence="3" key="1">
    <citation type="submission" date="2021-03" db="EMBL/GenBank/DDBJ databases">
        <title>Comparative genomics and phylogenomic investigation of the class Geoglossomycetes provide insights into ecological specialization and systematics.</title>
        <authorList>
            <person name="Melie T."/>
            <person name="Pirro S."/>
            <person name="Miller A.N."/>
            <person name="Quandt A."/>
        </authorList>
    </citation>
    <scope>NUCLEOTIDE SEQUENCE</scope>
    <source>
        <strain evidence="3">GBOQ0MN5Z8</strain>
    </source>
</reference>
<feature type="chain" id="PRO_5040464133" evidence="2">
    <location>
        <begin position="21"/>
        <end position="653"/>
    </location>
</feature>
<feature type="transmembrane region" description="Helical" evidence="1">
    <location>
        <begin position="566"/>
        <end position="585"/>
    </location>
</feature>
<organism evidence="3 4">
    <name type="scientific">Glutinoglossum americanum</name>
    <dbReference type="NCBI Taxonomy" id="1670608"/>
    <lineage>
        <taxon>Eukaryota</taxon>
        <taxon>Fungi</taxon>
        <taxon>Dikarya</taxon>
        <taxon>Ascomycota</taxon>
        <taxon>Pezizomycotina</taxon>
        <taxon>Geoglossomycetes</taxon>
        <taxon>Geoglossales</taxon>
        <taxon>Geoglossaceae</taxon>
        <taxon>Glutinoglossum</taxon>
    </lineage>
</organism>
<feature type="transmembrane region" description="Helical" evidence="1">
    <location>
        <begin position="473"/>
        <end position="497"/>
    </location>
</feature>
<protein>
    <submittedName>
        <fullName evidence="3">Uncharacterized protein</fullName>
    </submittedName>
</protein>
<feature type="transmembrane region" description="Helical" evidence="1">
    <location>
        <begin position="246"/>
        <end position="267"/>
    </location>
</feature>
<feature type="transmembrane region" description="Helical" evidence="1">
    <location>
        <begin position="509"/>
        <end position="529"/>
    </location>
</feature>
<accession>A0A9P8I044</accession>
<evidence type="ECO:0000256" key="1">
    <source>
        <dbReference type="SAM" id="Phobius"/>
    </source>
</evidence>
<feature type="transmembrane region" description="Helical" evidence="1">
    <location>
        <begin position="217"/>
        <end position="240"/>
    </location>
</feature>
<dbReference type="OrthoDB" id="5392263at2759"/>
<keyword evidence="2" id="KW-0732">Signal</keyword>
<evidence type="ECO:0000313" key="3">
    <source>
        <dbReference type="EMBL" id="KAH0537684.1"/>
    </source>
</evidence>
<comment type="caution">
    <text evidence="3">The sequence shown here is derived from an EMBL/GenBank/DDBJ whole genome shotgun (WGS) entry which is preliminary data.</text>
</comment>
<keyword evidence="4" id="KW-1185">Reference proteome</keyword>
<gene>
    <name evidence="3" type="ORF">FGG08_005549</name>
</gene>
<name>A0A9P8I044_9PEZI</name>
<proteinExistence type="predicted"/>
<feature type="transmembrane region" description="Helical" evidence="1">
    <location>
        <begin position="111"/>
        <end position="136"/>
    </location>
</feature>
<feature type="transmembrane region" description="Helical" evidence="1">
    <location>
        <begin position="620"/>
        <end position="641"/>
    </location>
</feature>
<keyword evidence="1" id="KW-0812">Transmembrane</keyword>
<dbReference type="EMBL" id="JAGHQL010000134">
    <property type="protein sequence ID" value="KAH0537684.1"/>
    <property type="molecule type" value="Genomic_DNA"/>
</dbReference>
<feature type="signal peptide" evidence="2">
    <location>
        <begin position="1"/>
        <end position="20"/>
    </location>
</feature>
<sequence>MRKIWFFLALHFVFFELTYGFQSFKSQCNATYYEKHLNDSRPGLVDAKGNPVGDIKLAAGIDVDKCYEVCGGDYQDFDYLSFASSFTTWLLPWLTLISQLPYEASNSRANIMSVLLALGSPAMITYSVTLTVLNGYSIRQKFKNLRNRCTNIQNRDLYRRRIKAAAFILQESQQVPMRTSEDNGWLSGLVVLRENQAWWKNTEKHLSGTRRGRTFSLYTQISMASVAWLLTVIGALIGNIGDTTTALQLSSGSIWLWMIPVILGWIMGNMAPYLESQETQLTFIAGTQSSSRAINDALCDEHHPATRISSQPDGNGNIYTHGEQTGVKNRIGFATRPDPNANPNNNVGALPLIGPGIIHAGTNPNPPEDEDFPWLGSSLSGDEAEAGPVYNYARLFTWWAFAETMENAFSSMIRSMMQNVPLDLDGLQQQQQQQQQPGFVRREVARFCGLAHGTRRAYYEWADMPAIVWRHMFYAAAVAIILQWGITGASLMIAYLTPTVGLGCRSGTYLIYGSVATLSWFLLILSSLFSHGTILYLQRQFEQKDVVVPRILCALTLATRKTGKGLALLNAVFLFTSCIFEYTGFYGRCWCQANVPSMGSRGYSVIFLTPSDVATKAKRYWGGGITISLIVGIFTWGFFYLCTKDNWEIEIDD</sequence>
<dbReference type="Proteomes" id="UP000698800">
    <property type="component" value="Unassembled WGS sequence"/>
</dbReference>